<keyword evidence="4" id="KW-1185">Reference proteome</keyword>
<name>A0A4Y8RUI4_9HYPH</name>
<keyword evidence="2" id="KW-0732">Signal</keyword>
<evidence type="ECO:0000256" key="2">
    <source>
        <dbReference type="SAM" id="SignalP"/>
    </source>
</evidence>
<feature type="chain" id="PRO_5021343523" evidence="2">
    <location>
        <begin position="28"/>
        <end position="351"/>
    </location>
</feature>
<dbReference type="Proteomes" id="UP000298179">
    <property type="component" value="Unassembled WGS sequence"/>
</dbReference>
<comment type="caution">
    <text evidence="3">The sequence shown here is derived from an EMBL/GenBank/DDBJ whole genome shotgun (WGS) entry which is preliminary data.</text>
</comment>
<dbReference type="RefSeq" id="WP_134760375.1">
    <property type="nucleotide sequence ID" value="NZ_SOZD01000001.1"/>
</dbReference>
<accession>A0A4Y8RUI4</accession>
<dbReference type="OrthoDB" id="8235393at2"/>
<dbReference type="PROSITE" id="PS51257">
    <property type="entry name" value="PROKAR_LIPOPROTEIN"/>
    <property type="match status" value="1"/>
</dbReference>
<gene>
    <name evidence="3" type="ORF">E3C22_03865</name>
</gene>
<feature type="region of interest" description="Disordered" evidence="1">
    <location>
        <begin position="74"/>
        <end position="95"/>
    </location>
</feature>
<feature type="signal peptide" evidence="2">
    <location>
        <begin position="1"/>
        <end position="27"/>
    </location>
</feature>
<reference evidence="3 4" key="1">
    <citation type="submission" date="2019-03" db="EMBL/GenBank/DDBJ databases">
        <title>Jiella endophytica sp. nov., a novel endophytic bacterium isolated from root of Ficus microcarpa Linn. f.</title>
        <authorList>
            <person name="Tuo L."/>
        </authorList>
    </citation>
    <scope>NUCLEOTIDE SEQUENCE [LARGE SCALE GENOMIC DNA]</scope>
    <source>
        <strain evidence="3 4">CBS5Q-3</strain>
    </source>
</reference>
<dbReference type="EMBL" id="SOZD01000001">
    <property type="protein sequence ID" value="TFF27603.1"/>
    <property type="molecule type" value="Genomic_DNA"/>
</dbReference>
<proteinExistence type="predicted"/>
<dbReference type="AlphaFoldDB" id="A0A4Y8RUI4"/>
<evidence type="ECO:0000313" key="4">
    <source>
        <dbReference type="Proteomes" id="UP000298179"/>
    </source>
</evidence>
<evidence type="ECO:0000256" key="1">
    <source>
        <dbReference type="SAM" id="MobiDB-lite"/>
    </source>
</evidence>
<evidence type="ECO:0000313" key="3">
    <source>
        <dbReference type="EMBL" id="TFF27603.1"/>
    </source>
</evidence>
<organism evidence="3 4">
    <name type="scientific">Jiella endophytica</name>
    <dbReference type="NCBI Taxonomy" id="2558362"/>
    <lineage>
        <taxon>Bacteria</taxon>
        <taxon>Pseudomonadati</taxon>
        <taxon>Pseudomonadota</taxon>
        <taxon>Alphaproteobacteria</taxon>
        <taxon>Hyphomicrobiales</taxon>
        <taxon>Aurantimonadaceae</taxon>
        <taxon>Jiella</taxon>
    </lineage>
</organism>
<sequence length="351" mass="36175">MRLATLVSPLAAIGLTLGCLSAEPASADALSPGLGKTVRLAAGPSSSSTVAAPAQSGSSGGGVGYGVLAGGAGSATSGPPGSAVLDLPRPDRNPGPQRDIALTKIASGPDLATVASQIPDLGWYDKTIGEPCRIDWIERCAWVSEELGNTLYDGLREAGIEPSSHQEPYFYVSRFGPADRLIISRSASFGEGDVTIVNLLTDRAGRPEASVAIPVSRQAQGFDTGDPSAGVAVLSAAQDEEGAIYLTIDTPSRCGDRPRKAGLLVKTDASVETIAWVSPFNVSDTSVAIRGDKIYAASGGSCEKDYLYELDAATGKVTGRNVLSTAADFLVGTPEHLLVDLYEGAEGYAFR</sequence>
<protein>
    <submittedName>
        <fullName evidence="3">Uncharacterized protein</fullName>
    </submittedName>
</protein>
<feature type="compositionally biased region" description="Low complexity" evidence="1">
    <location>
        <begin position="74"/>
        <end position="83"/>
    </location>
</feature>